<feature type="compositionally biased region" description="Low complexity" evidence="8">
    <location>
        <begin position="19"/>
        <end position="28"/>
    </location>
</feature>
<dbReference type="GO" id="GO:0003906">
    <property type="term" value="F:DNA-(apurinic or apyrimidinic site) endonuclease activity"/>
    <property type="evidence" value="ECO:0007669"/>
    <property type="project" value="TreeGrafter"/>
</dbReference>
<feature type="binding site" evidence="6">
    <location>
        <position position="367"/>
    </location>
    <ligand>
        <name>Mg(2+)</name>
        <dbReference type="ChEBI" id="CHEBI:18420"/>
        <label>1</label>
    </ligand>
</feature>
<dbReference type="GO" id="GO:0008311">
    <property type="term" value="F:double-stranded DNA 3'-5' DNA exonuclease activity"/>
    <property type="evidence" value="ECO:0007669"/>
    <property type="project" value="TreeGrafter"/>
</dbReference>
<evidence type="ECO:0000256" key="7">
    <source>
        <dbReference type="PIRSR" id="PIRSR604808-3"/>
    </source>
</evidence>
<comment type="cofactor">
    <cofactor evidence="6">
        <name>Mg(2+)</name>
        <dbReference type="ChEBI" id="CHEBI:18420"/>
    </cofactor>
    <cofactor evidence="6">
        <name>Mn(2+)</name>
        <dbReference type="ChEBI" id="CHEBI:29035"/>
    </cofactor>
    <text evidence="6">Probably binds two magnesium or manganese ions per subunit.</text>
</comment>
<evidence type="ECO:0000313" key="11">
    <source>
        <dbReference type="Proteomes" id="UP001140560"/>
    </source>
</evidence>
<dbReference type="GO" id="GO:0006284">
    <property type="term" value="P:base-excision repair"/>
    <property type="evidence" value="ECO:0007669"/>
    <property type="project" value="TreeGrafter"/>
</dbReference>
<dbReference type="InterPro" id="IPR005135">
    <property type="entry name" value="Endo/exonuclease/phosphatase"/>
</dbReference>
<evidence type="ECO:0000256" key="8">
    <source>
        <dbReference type="SAM" id="MobiDB-lite"/>
    </source>
</evidence>
<keyword evidence="2 6" id="KW-0479">Metal-binding</keyword>
<keyword evidence="4 6" id="KW-0460">Magnesium</keyword>
<feature type="binding site" evidence="6">
    <location>
        <position position="263"/>
    </location>
    <ligand>
        <name>Mg(2+)</name>
        <dbReference type="ChEBI" id="CHEBI:18420"/>
        <label>1</label>
    </ligand>
</feature>
<feature type="site" description="Transition state stabilizer" evidence="7">
    <location>
        <position position="263"/>
    </location>
</feature>
<dbReference type="InterPro" id="IPR004808">
    <property type="entry name" value="AP_endonuc_1"/>
</dbReference>
<keyword evidence="6" id="KW-0464">Manganese</keyword>
<evidence type="ECO:0000313" key="10">
    <source>
        <dbReference type="EMBL" id="KAJ4363992.1"/>
    </source>
</evidence>
<evidence type="ECO:0000259" key="9">
    <source>
        <dbReference type="Pfam" id="PF03372"/>
    </source>
</evidence>
<dbReference type="EMBL" id="JAPEUY010000018">
    <property type="protein sequence ID" value="KAJ4363992.1"/>
    <property type="molecule type" value="Genomic_DNA"/>
</dbReference>
<evidence type="ECO:0000256" key="3">
    <source>
        <dbReference type="ARBA" id="ARBA00022801"/>
    </source>
</evidence>
<evidence type="ECO:0000256" key="5">
    <source>
        <dbReference type="PIRSR" id="PIRSR604808-1"/>
    </source>
</evidence>
<feature type="region of interest" description="Disordered" evidence="8">
    <location>
        <begin position="1"/>
        <end position="34"/>
    </location>
</feature>
<feature type="active site" description="Proton acceptor" evidence="5">
    <location>
        <position position="368"/>
    </location>
</feature>
<dbReference type="SUPFAM" id="SSF56219">
    <property type="entry name" value="DNase I-like"/>
    <property type="match status" value="1"/>
</dbReference>
<organism evidence="10 11">
    <name type="scientific">Neocucurbitaria cava</name>
    <dbReference type="NCBI Taxonomy" id="798079"/>
    <lineage>
        <taxon>Eukaryota</taxon>
        <taxon>Fungi</taxon>
        <taxon>Dikarya</taxon>
        <taxon>Ascomycota</taxon>
        <taxon>Pezizomycotina</taxon>
        <taxon>Dothideomycetes</taxon>
        <taxon>Pleosporomycetidae</taxon>
        <taxon>Pleosporales</taxon>
        <taxon>Pleosporineae</taxon>
        <taxon>Cucurbitariaceae</taxon>
        <taxon>Neocucurbitaria</taxon>
    </lineage>
</organism>
<feature type="binding site" evidence="6">
    <location>
        <position position="50"/>
    </location>
    <ligand>
        <name>Mg(2+)</name>
        <dbReference type="ChEBI" id="CHEBI:18420"/>
        <label>1</label>
    </ligand>
</feature>
<dbReference type="PROSITE" id="PS51435">
    <property type="entry name" value="AP_NUCLEASE_F1_4"/>
    <property type="match status" value="1"/>
</dbReference>
<dbReference type="InterPro" id="IPR036691">
    <property type="entry name" value="Endo/exonu/phosph_ase_sf"/>
</dbReference>
<keyword evidence="11" id="KW-1185">Reference proteome</keyword>
<feature type="binding site" evidence="6">
    <location>
        <position position="105"/>
    </location>
    <ligand>
        <name>Mg(2+)</name>
        <dbReference type="ChEBI" id="CHEBI:18420"/>
        <label>1</label>
    </ligand>
</feature>
<dbReference type="Pfam" id="PF03372">
    <property type="entry name" value="Exo_endo_phos"/>
    <property type="match status" value="1"/>
</dbReference>
<gene>
    <name evidence="10" type="ORF">N0V83_009446</name>
</gene>
<dbReference type="PANTHER" id="PTHR22748:SF14">
    <property type="entry name" value="ENDONUCLEASE_EXONUCLEASE_PHOSPHATASE DOMAIN-CONTAINING PROTEIN"/>
    <property type="match status" value="1"/>
</dbReference>
<dbReference type="AlphaFoldDB" id="A0A9W9CHJ8"/>
<accession>A0A9W9CHJ8</accession>
<feature type="site" description="Important for catalytic activity" evidence="7">
    <location>
        <position position="337"/>
    </location>
</feature>
<feature type="domain" description="Endonuclease/exonuclease/phosphatase" evidence="9">
    <location>
        <begin position="48"/>
        <end position="368"/>
    </location>
</feature>
<proteinExistence type="inferred from homology"/>
<comment type="caution">
    <text evidence="10">The sequence shown here is derived from an EMBL/GenBank/DDBJ whole genome shotgun (WGS) entry which is preliminary data.</text>
</comment>
<reference evidence="10" key="1">
    <citation type="submission" date="2022-10" db="EMBL/GenBank/DDBJ databases">
        <title>Tapping the CABI collections for fungal endophytes: first genome assemblies for Collariella, Neodidymelliopsis, Ascochyta clinopodiicola, Didymella pomorum, Didymosphaeria variabile, Neocosmospora piperis and Neocucurbitaria cava.</title>
        <authorList>
            <person name="Hill R."/>
        </authorList>
    </citation>
    <scope>NUCLEOTIDE SEQUENCE</scope>
    <source>
        <strain evidence="10">IMI 356814</strain>
    </source>
</reference>
<dbReference type="PANTHER" id="PTHR22748">
    <property type="entry name" value="AP ENDONUCLEASE"/>
    <property type="match status" value="1"/>
</dbReference>
<evidence type="ECO:0000256" key="2">
    <source>
        <dbReference type="ARBA" id="ARBA00022723"/>
    </source>
</evidence>
<feature type="site" description="Interaction with DNA substrate" evidence="7">
    <location>
        <position position="368"/>
    </location>
</feature>
<name>A0A9W9CHJ8_9PLEO</name>
<dbReference type="GO" id="GO:0005634">
    <property type="term" value="C:nucleus"/>
    <property type="evidence" value="ECO:0007669"/>
    <property type="project" value="TreeGrafter"/>
</dbReference>
<dbReference type="GO" id="GO:0046872">
    <property type="term" value="F:metal ion binding"/>
    <property type="evidence" value="ECO:0007669"/>
    <property type="project" value="UniProtKB-KW"/>
</dbReference>
<feature type="active site" description="Proton donor/acceptor" evidence="5">
    <location>
        <position position="210"/>
    </location>
</feature>
<evidence type="ECO:0000256" key="1">
    <source>
        <dbReference type="ARBA" id="ARBA00007092"/>
    </source>
</evidence>
<sequence length="387" mass="43541">MKMGRDISPPPAKRRKTSAPAANPPRAASLLTPKAPPTLESNILRFFSWNINGIAPFLQKPITLFFRTTKSQIGNDHGTKDVIPPASLRGFLQRHGWPAVLFLQEVKIANNDTKTQDAVKSAINSPCLSEVTSNIKGPTYKAYFTLPTDPYNARGLRGNGKIYGVCSILRSDLCKDYNVNVRSVDWDSEGRISVLEIETTTTKMAVFNIYAVNGTDSPYRDPATGVVRGNRHDRKLEFHRLLMQECIHLEKAGWEVLLAGDMNVAPDARDGHPKLRTFPRQHVVNRADFHEKILGGKNEGNKGLGGVDIWRRMHDQEKRYTYFSRGREWGTSCDRVDYFIAGRRAWDRGLIKACGILDSEGERGPSDHVPIWADIQLQEKDRLESEC</sequence>
<evidence type="ECO:0000256" key="6">
    <source>
        <dbReference type="PIRSR" id="PIRSR604808-2"/>
    </source>
</evidence>
<feature type="binding site" evidence="6">
    <location>
        <position position="261"/>
    </location>
    <ligand>
        <name>Mg(2+)</name>
        <dbReference type="ChEBI" id="CHEBI:18420"/>
        <label>1</label>
    </ligand>
</feature>
<dbReference type="Proteomes" id="UP001140560">
    <property type="component" value="Unassembled WGS sequence"/>
</dbReference>
<feature type="binding site" evidence="6">
    <location>
        <position position="368"/>
    </location>
    <ligand>
        <name>Mg(2+)</name>
        <dbReference type="ChEBI" id="CHEBI:18420"/>
        <label>1</label>
    </ligand>
</feature>
<protein>
    <recommendedName>
        <fullName evidence="9">Endonuclease/exonuclease/phosphatase domain-containing protein</fullName>
    </recommendedName>
</protein>
<dbReference type="Gene3D" id="3.60.10.10">
    <property type="entry name" value="Endonuclease/exonuclease/phosphatase"/>
    <property type="match status" value="1"/>
</dbReference>
<evidence type="ECO:0000256" key="4">
    <source>
        <dbReference type="ARBA" id="ARBA00022842"/>
    </source>
</evidence>
<dbReference type="GO" id="GO:0008081">
    <property type="term" value="F:phosphoric diester hydrolase activity"/>
    <property type="evidence" value="ECO:0007669"/>
    <property type="project" value="TreeGrafter"/>
</dbReference>
<feature type="active site" description="Proton donor/acceptor" evidence="5">
    <location>
        <position position="261"/>
    </location>
</feature>
<dbReference type="OrthoDB" id="498125at2759"/>
<keyword evidence="3" id="KW-0378">Hydrolase</keyword>
<comment type="similarity">
    <text evidence="1">Belongs to the DNA repair enzymes AP/ExoA family.</text>
</comment>